<sequence length="126" mass="14491">MTDALERYTPAQHQVIEAYWETIRFTRSTGKVSDGVKQREYEYWTKFEPEIVIEALGIHIEGYPTHREDYTRGIMRNRKRMKGGATHAKPERSHAVAAQTGKSGQGQGQKRDANAEEAFRRRLVGL</sequence>
<proteinExistence type="predicted"/>
<dbReference type="EMBL" id="BALG01000026">
    <property type="protein sequence ID" value="GAC41282.1"/>
    <property type="molecule type" value="Genomic_DNA"/>
</dbReference>
<organism evidence="2 3">
    <name type="scientific">Paenibacillus popilliae ATCC 14706</name>
    <dbReference type="NCBI Taxonomy" id="1212764"/>
    <lineage>
        <taxon>Bacteria</taxon>
        <taxon>Bacillati</taxon>
        <taxon>Bacillota</taxon>
        <taxon>Bacilli</taxon>
        <taxon>Bacillales</taxon>
        <taxon>Paenibacillaceae</taxon>
        <taxon>Paenibacillus</taxon>
    </lineage>
</organism>
<comment type="caution">
    <text evidence="2">The sequence shown here is derived from an EMBL/GenBank/DDBJ whole genome shotgun (WGS) entry which is preliminary data.</text>
</comment>
<name>M9L852_PAEPP</name>
<evidence type="ECO:0000256" key="1">
    <source>
        <dbReference type="SAM" id="MobiDB-lite"/>
    </source>
</evidence>
<evidence type="ECO:0000313" key="3">
    <source>
        <dbReference type="Proteomes" id="UP000029453"/>
    </source>
</evidence>
<gene>
    <name evidence="2" type="ORF">PPOP_0632</name>
</gene>
<dbReference type="Proteomes" id="UP000029453">
    <property type="component" value="Unassembled WGS sequence"/>
</dbReference>
<keyword evidence="3" id="KW-1185">Reference proteome</keyword>
<evidence type="ECO:0000313" key="2">
    <source>
        <dbReference type="EMBL" id="GAC41282.1"/>
    </source>
</evidence>
<feature type="region of interest" description="Disordered" evidence="1">
    <location>
        <begin position="79"/>
        <end position="116"/>
    </location>
</feature>
<dbReference type="RefSeq" id="WP_006284581.1">
    <property type="nucleotide sequence ID" value="NZ_BALG01000026.1"/>
</dbReference>
<accession>M9L852</accession>
<reference evidence="2 3" key="1">
    <citation type="submission" date="2012-10" db="EMBL/GenBank/DDBJ databases">
        <title>Draft Genome Sequence of Paenibacillus popilliae ATCC 14706T.</title>
        <authorList>
            <person name="Iiyama K."/>
            <person name="Mori K."/>
            <person name="Mon H."/>
            <person name="Chieda Y."/>
            <person name="Lee J.M."/>
            <person name="Kusakabe T."/>
            <person name="Tashiro K."/>
            <person name="Asano S."/>
            <person name="Yasunaga-Aoki C."/>
            <person name="Shimizu S."/>
        </authorList>
    </citation>
    <scope>NUCLEOTIDE SEQUENCE [LARGE SCALE GENOMIC DNA]</scope>
    <source>
        <strain evidence="2 3">ATCC 14706</strain>
    </source>
</reference>
<dbReference type="AlphaFoldDB" id="M9L852"/>
<protein>
    <submittedName>
        <fullName evidence="2">Uncharacterized protein</fullName>
    </submittedName>
</protein>